<dbReference type="GO" id="GO:0032580">
    <property type="term" value="C:Golgi cisterna membrane"/>
    <property type="evidence" value="ECO:0007669"/>
    <property type="project" value="UniProtKB-SubCell"/>
</dbReference>
<organism evidence="15 16">
    <name type="scientific">Rhipicephalus sanguineus</name>
    <name type="common">Brown dog tick</name>
    <name type="synonym">Ixodes sanguineus</name>
    <dbReference type="NCBI Taxonomy" id="34632"/>
    <lineage>
        <taxon>Eukaryota</taxon>
        <taxon>Metazoa</taxon>
        <taxon>Ecdysozoa</taxon>
        <taxon>Arthropoda</taxon>
        <taxon>Chelicerata</taxon>
        <taxon>Arachnida</taxon>
        <taxon>Acari</taxon>
        <taxon>Parasitiformes</taxon>
        <taxon>Ixodida</taxon>
        <taxon>Ixodoidea</taxon>
        <taxon>Ixodidae</taxon>
        <taxon>Rhipicephalinae</taxon>
        <taxon>Rhipicephalus</taxon>
        <taxon>Rhipicephalus</taxon>
    </lineage>
</organism>
<protein>
    <recommendedName>
        <fullName evidence="12">Fucosyltransferase</fullName>
        <ecNumber evidence="12">2.4.1.-</ecNumber>
    </recommendedName>
</protein>
<dbReference type="GO" id="GO:0008417">
    <property type="term" value="F:fucosyltransferase activity"/>
    <property type="evidence" value="ECO:0007669"/>
    <property type="project" value="InterPro"/>
</dbReference>
<evidence type="ECO:0000259" key="14">
    <source>
        <dbReference type="Pfam" id="PF17039"/>
    </source>
</evidence>
<evidence type="ECO:0000256" key="1">
    <source>
        <dbReference type="ARBA" id="ARBA00004447"/>
    </source>
</evidence>
<evidence type="ECO:0000313" key="16">
    <source>
        <dbReference type="Proteomes" id="UP000821837"/>
    </source>
</evidence>
<sequence length="445" mass="50572">MEGEVLEMLPSAIPMTRLRRSPSPSSSIGFSVKSGRRWHRFRKGIFIASSVITLSIFLAATLIVVLRKAPLSVEYCTEIHMSKWLPWSQRINDSRVPRILLWSPVAASSAVEVDASQPVMYFGSSRAFNCISKSGEEVACEVTMQHSRTNDSDALVFYGESITASLLPKCRSSGQMWVFWATADLPPPKSHENLSQISGLFNWTMGRRNDADVMVAYKTWHCESADRKDHNQEKMKAHMQKRKYRRDAAWIVGECERETFFNVSRSSMGNVARDHERERAIRIHLLTACGFNQCGSRGDCVRYIAQKYHFIIVSDMPECFQSASEVIYDAFEHYVVPVVLEDEAALQFPPKSVISSSTMRNPGELAAYLRTLIDNPKLYDRYFAWKDKCTVAPPTVDGLCALCGALHEKPRRGRRHSSVLNWWKQPKNCTHARSSILSKPFFVNE</sequence>
<comment type="subcellular location">
    <subcellularLocation>
        <location evidence="1 12">Golgi apparatus</location>
        <location evidence="1 12">Golgi stack membrane</location>
        <topology evidence="1 12">Single-pass type II membrane protein</topology>
    </subcellularLocation>
</comment>
<comment type="pathway">
    <text evidence="2">Protein modification; protein glycosylation.</text>
</comment>
<evidence type="ECO:0000256" key="2">
    <source>
        <dbReference type="ARBA" id="ARBA00004922"/>
    </source>
</evidence>
<dbReference type="InterPro" id="IPR031481">
    <property type="entry name" value="Glyco_tran_10_N"/>
</dbReference>
<keyword evidence="7" id="KW-0735">Signal-anchor</keyword>
<dbReference type="EC" id="2.4.1.-" evidence="12"/>
<evidence type="ECO:0000256" key="10">
    <source>
        <dbReference type="ARBA" id="ARBA00023136"/>
    </source>
</evidence>
<evidence type="ECO:0000256" key="5">
    <source>
        <dbReference type="ARBA" id="ARBA00022679"/>
    </source>
</evidence>
<evidence type="ECO:0000313" key="15">
    <source>
        <dbReference type="EMBL" id="KAH7957853.1"/>
    </source>
</evidence>
<dbReference type="InterPro" id="IPR055270">
    <property type="entry name" value="Glyco_tran_10_C"/>
</dbReference>
<evidence type="ECO:0000256" key="9">
    <source>
        <dbReference type="ARBA" id="ARBA00023034"/>
    </source>
</evidence>
<dbReference type="OrthoDB" id="6518937at2759"/>
<keyword evidence="10 12" id="KW-0472">Membrane</keyword>
<feature type="transmembrane region" description="Helical" evidence="12">
    <location>
        <begin position="45"/>
        <end position="66"/>
    </location>
</feature>
<keyword evidence="5 12" id="KW-0808">Transferase</keyword>
<keyword evidence="11" id="KW-0325">Glycoprotein</keyword>
<dbReference type="Pfam" id="PF00852">
    <property type="entry name" value="Glyco_transf_10"/>
    <property type="match status" value="1"/>
</dbReference>
<comment type="similarity">
    <text evidence="3 12">Belongs to the glycosyltransferase 10 family.</text>
</comment>
<keyword evidence="8 12" id="KW-1133">Transmembrane helix</keyword>
<dbReference type="PANTHER" id="PTHR48438">
    <property type="entry name" value="ALPHA-(1,3)-FUCOSYLTRANSFERASE C-RELATED"/>
    <property type="match status" value="1"/>
</dbReference>
<dbReference type="VEuPathDB" id="VectorBase:RSAN_041329"/>
<dbReference type="EMBL" id="JABSTV010001250">
    <property type="protein sequence ID" value="KAH7957853.1"/>
    <property type="molecule type" value="Genomic_DNA"/>
</dbReference>
<evidence type="ECO:0000256" key="11">
    <source>
        <dbReference type="ARBA" id="ARBA00023180"/>
    </source>
</evidence>
<name>A0A9D4PY95_RHISA</name>
<keyword evidence="6 12" id="KW-0812">Transmembrane</keyword>
<dbReference type="Gene3D" id="3.40.50.11660">
    <property type="entry name" value="Glycosyl transferase family 10, C-terminal domain"/>
    <property type="match status" value="1"/>
</dbReference>
<proteinExistence type="inferred from homology"/>
<keyword evidence="9 12" id="KW-0333">Golgi apparatus</keyword>
<reference evidence="15" key="1">
    <citation type="journal article" date="2020" name="Cell">
        <title>Large-Scale Comparative Analyses of Tick Genomes Elucidate Their Genetic Diversity and Vector Capacities.</title>
        <authorList>
            <consortium name="Tick Genome and Microbiome Consortium (TIGMIC)"/>
            <person name="Jia N."/>
            <person name="Wang J."/>
            <person name="Shi W."/>
            <person name="Du L."/>
            <person name="Sun Y."/>
            <person name="Zhan W."/>
            <person name="Jiang J.F."/>
            <person name="Wang Q."/>
            <person name="Zhang B."/>
            <person name="Ji P."/>
            <person name="Bell-Sakyi L."/>
            <person name="Cui X.M."/>
            <person name="Yuan T.T."/>
            <person name="Jiang B.G."/>
            <person name="Yang W.F."/>
            <person name="Lam T.T."/>
            <person name="Chang Q.C."/>
            <person name="Ding S.J."/>
            <person name="Wang X.J."/>
            <person name="Zhu J.G."/>
            <person name="Ruan X.D."/>
            <person name="Zhao L."/>
            <person name="Wei J.T."/>
            <person name="Ye R.Z."/>
            <person name="Que T.C."/>
            <person name="Du C.H."/>
            <person name="Zhou Y.H."/>
            <person name="Cheng J.X."/>
            <person name="Dai P.F."/>
            <person name="Guo W.B."/>
            <person name="Han X.H."/>
            <person name="Huang E.J."/>
            <person name="Li L.F."/>
            <person name="Wei W."/>
            <person name="Gao Y.C."/>
            <person name="Liu J.Z."/>
            <person name="Shao H.Z."/>
            <person name="Wang X."/>
            <person name="Wang C.C."/>
            <person name="Yang T.C."/>
            <person name="Huo Q.B."/>
            <person name="Li W."/>
            <person name="Chen H.Y."/>
            <person name="Chen S.E."/>
            <person name="Zhou L.G."/>
            <person name="Ni X.B."/>
            <person name="Tian J.H."/>
            <person name="Sheng Y."/>
            <person name="Liu T."/>
            <person name="Pan Y.S."/>
            <person name="Xia L.Y."/>
            <person name="Li J."/>
            <person name="Zhao F."/>
            <person name="Cao W.C."/>
        </authorList>
    </citation>
    <scope>NUCLEOTIDE SEQUENCE</scope>
    <source>
        <strain evidence="15">Rsan-2018</strain>
    </source>
</reference>
<evidence type="ECO:0000256" key="7">
    <source>
        <dbReference type="ARBA" id="ARBA00022968"/>
    </source>
</evidence>
<evidence type="ECO:0000256" key="3">
    <source>
        <dbReference type="ARBA" id="ARBA00008919"/>
    </source>
</evidence>
<evidence type="ECO:0000256" key="6">
    <source>
        <dbReference type="ARBA" id="ARBA00022692"/>
    </source>
</evidence>
<feature type="domain" description="Fucosyltransferase N-terminal" evidence="14">
    <location>
        <begin position="97"/>
        <end position="218"/>
    </location>
</feature>
<comment type="caution">
    <text evidence="15">The sequence shown here is derived from an EMBL/GenBank/DDBJ whole genome shotgun (WGS) entry which is preliminary data.</text>
</comment>
<dbReference type="PANTHER" id="PTHR48438:SF1">
    <property type="entry name" value="ALPHA-(1,3)-FUCOSYLTRANSFERASE C-RELATED"/>
    <property type="match status" value="1"/>
</dbReference>
<keyword evidence="4 12" id="KW-0328">Glycosyltransferase</keyword>
<feature type="domain" description="Fucosyltransferase C-terminal" evidence="13">
    <location>
        <begin position="246"/>
        <end position="422"/>
    </location>
</feature>
<dbReference type="Proteomes" id="UP000821837">
    <property type="component" value="Unassembled WGS sequence"/>
</dbReference>
<gene>
    <name evidence="15" type="ORF">HPB52_023253</name>
</gene>
<dbReference type="SUPFAM" id="SSF53756">
    <property type="entry name" value="UDP-Glycosyltransferase/glycogen phosphorylase"/>
    <property type="match status" value="1"/>
</dbReference>
<evidence type="ECO:0000256" key="8">
    <source>
        <dbReference type="ARBA" id="ARBA00022989"/>
    </source>
</evidence>
<evidence type="ECO:0000256" key="12">
    <source>
        <dbReference type="RuleBase" id="RU003832"/>
    </source>
</evidence>
<reference evidence="15" key="2">
    <citation type="submission" date="2021-09" db="EMBL/GenBank/DDBJ databases">
        <authorList>
            <person name="Jia N."/>
            <person name="Wang J."/>
            <person name="Shi W."/>
            <person name="Du L."/>
            <person name="Sun Y."/>
            <person name="Zhan W."/>
            <person name="Jiang J."/>
            <person name="Wang Q."/>
            <person name="Zhang B."/>
            <person name="Ji P."/>
            <person name="Sakyi L.B."/>
            <person name="Cui X."/>
            <person name="Yuan T."/>
            <person name="Jiang B."/>
            <person name="Yang W."/>
            <person name="Lam T.T.-Y."/>
            <person name="Chang Q."/>
            <person name="Ding S."/>
            <person name="Wang X."/>
            <person name="Zhu J."/>
            <person name="Ruan X."/>
            <person name="Zhao L."/>
            <person name="Wei J."/>
            <person name="Que T."/>
            <person name="Du C."/>
            <person name="Cheng J."/>
            <person name="Dai P."/>
            <person name="Han X."/>
            <person name="Huang E."/>
            <person name="Gao Y."/>
            <person name="Liu J."/>
            <person name="Shao H."/>
            <person name="Ye R."/>
            <person name="Li L."/>
            <person name="Wei W."/>
            <person name="Wang X."/>
            <person name="Wang C."/>
            <person name="Huo Q."/>
            <person name="Li W."/>
            <person name="Guo W."/>
            <person name="Chen H."/>
            <person name="Chen S."/>
            <person name="Zhou L."/>
            <person name="Zhou L."/>
            <person name="Ni X."/>
            <person name="Tian J."/>
            <person name="Zhou Y."/>
            <person name="Sheng Y."/>
            <person name="Liu T."/>
            <person name="Pan Y."/>
            <person name="Xia L."/>
            <person name="Li J."/>
            <person name="Zhao F."/>
            <person name="Cao W."/>
        </authorList>
    </citation>
    <scope>NUCLEOTIDE SEQUENCE</scope>
    <source>
        <strain evidence="15">Rsan-2018</strain>
        <tissue evidence="15">Larvae</tissue>
    </source>
</reference>
<accession>A0A9D4PY95</accession>
<evidence type="ECO:0000256" key="4">
    <source>
        <dbReference type="ARBA" id="ARBA00022676"/>
    </source>
</evidence>
<dbReference type="AlphaFoldDB" id="A0A9D4PY95"/>
<keyword evidence="16" id="KW-1185">Reference proteome</keyword>
<dbReference type="InterPro" id="IPR038577">
    <property type="entry name" value="GT10-like_C_sf"/>
</dbReference>
<evidence type="ECO:0000259" key="13">
    <source>
        <dbReference type="Pfam" id="PF00852"/>
    </source>
</evidence>
<dbReference type="OMA" id="IAQQYHF"/>
<dbReference type="InterPro" id="IPR001503">
    <property type="entry name" value="Glyco_trans_10"/>
</dbReference>
<dbReference type="Pfam" id="PF17039">
    <property type="entry name" value="Glyco_tran_10_N"/>
    <property type="match status" value="1"/>
</dbReference>